<accession>A0A3M7RZB3</accession>
<reference evidence="1 2" key="1">
    <citation type="journal article" date="2018" name="Sci. Rep.">
        <title>Genomic signatures of local adaptation to the degree of environmental predictability in rotifers.</title>
        <authorList>
            <person name="Franch-Gras L."/>
            <person name="Hahn C."/>
            <person name="Garcia-Roger E.M."/>
            <person name="Carmona M.J."/>
            <person name="Serra M."/>
            <person name="Gomez A."/>
        </authorList>
    </citation>
    <scope>NUCLEOTIDE SEQUENCE [LARGE SCALE GENOMIC DNA]</scope>
    <source>
        <strain evidence="1">HYR1</strain>
    </source>
</reference>
<dbReference type="Proteomes" id="UP000276133">
    <property type="component" value="Unassembled WGS sequence"/>
</dbReference>
<evidence type="ECO:0000313" key="2">
    <source>
        <dbReference type="Proteomes" id="UP000276133"/>
    </source>
</evidence>
<organism evidence="1 2">
    <name type="scientific">Brachionus plicatilis</name>
    <name type="common">Marine rotifer</name>
    <name type="synonym">Brachionus muelleri</name>
    <dbReference type="NCBI Taxonomy" id="10195"/>
    <lineage>
        <taxon>Eukaryota</taxon>
        <taxon>Metazoa</taxon>
        <taxon>Spiralia</taxon>
        <taxon>Gnathifera</taxon>
        <taxon>Rotifera</taxon>
        <taxon>Eurotatoria</taxon>
        <taxon>Monogononta</taxon>
        <taxon>Pseudotrocha</taxon>
        <taxon>Ploima</taxon>
        <taxon>Brachionidae</taxon>
        <taxon>Brachionus</taxon>
    </lineage>
</organism>
<comment type="caution">
    <text evidence="1">The sequence shown here is derived from an EMBL/GenBank/DDBJ whole genome shotgun (WGS) entry which is preliminary data.</text>
</comment>
<keyword evidence="2" id="KW-1185">Reference proteome</keyword>
<dbReference type="AlphaFoldDB" id="A0A3M7RZB3"/>
<name>A0A3M7RZB3_BRAPC</name>
<protein>
    <submittedName>
        <fullName evidence="1">Uncharacterized protein</fullName>
    </submittedName>
</protein>
<evidence type="ECO:0000313" key="1">
    <source>
        <dbReference type="EMBL" id="RNA28677.1"/>
    </source>
</evidence>
<sequence>MKQLLFHLSFLIISEILKIYGSIKVFTVLLQYSKFKSPALDLRLVTFKQLSLHLNAYNFGSIQNTKNKIIENRIIWKAYSKKLKNFLYHLKPNYLPKKSHYCFLDELSH</sequence>
<gene>
    <name evidence="1" type="ORF">BpHYR1_008299</name>
</gene>
<dbReference type="EMBL" id="REGN01002354">
    <property type="protein sequence ID" value="RNA28677.1"/>
    <property type="molecule type" value="Genomic_DNA"/>
</dbReference>
<proteinExistence type="predicted"/>